<gene>
    <name evidence="2" type="ORF">SAMN05421541_106347</name>
</gene>
<keyword evidence="3" id="KW-1185">Reference proteome</keyword>
<feature type="domain" description="SHOCT" evidence="1">
    <location>
        <begin position="53"/>
        <end position="78"/>
    </location>
</feature>
<evidence type="ECO:0000313" key="2">
    <source>
        <dbReference type="EMBL" id="SFF14101.1"/>
    </source>
</evidence>
<dbReference type="STRING" id="35752.SAMN05421541_106347"/>
<reference evidence="2 3" key="1">
    <citation type="submission" date="2016-10" db="EMBL/GenBank/DDBJ databases">
        <authorList>
            <person name="de Groot N.N."/>
        </authorList>
    </citation>
    <scope>NUCLEOTIDE SEQUENCE [LARGE SCALE GENOMIC DNA]</scope>
    <source>
        <strain evidence="2 3">DSM 43019</strain>
    </source>
</reference>
<name>A0A1I2GBS4_9ACTN</name>
<proteinExistence type="predicted"/>
<dbReference type="AlphaFoldDB" id="A0A1I2GBS4"/>
<accession>A0A1I2GBS4</accession>
<sequence>MMYSHGSGMGWLSLLLVALLVAPALTALFAFRPWAGGFQPWAGEFQPWPAESAERVLADRFAHGEIDADEYRQRLATLRSAAG</sequence>
<dbReference type="EMBL" id="FONV01000006">
    <property type="protein sequence ID" value="SFF14101.1"/>
    <property type="molecule type" value="Genomic_DNA"/>
</dbReference>
<evidence type="ECO:0000259" key="1">
    <source>
        <dbReference type="Pfam" id="PF09851"/>
    </source>
</evidence>
<protein>
    <submittedName>
        <fullName evidence="2">Putative membrane protein</fullName>
    </submittedName>
</protein>
<dbReference type="OrthoDB" id="3748887at2"/>
<dbReference type="Proteomes" id="UP000199645">
    <property type="component" value="Unassembled WGS sequence"/>
</dbReference>
<evidence type="ECO:0000313" key="3">
    <source>
        <dbReference type="Proteomes" id="UP000199645"/>
    </source>
</evidence>
<dbReference type="InterPro" id="IPR018649">
    <property type="entry name" value="SHOCT"/>
</dbReference>
<dbReference type="Pfam" id="PF09851">
    <property type="entry name" value="SHOCT"/>
    <property type="match status" value="1"/>
</dbReference>
<organism evidence="2 3">
    <name type="scientific">Actinoplanes philippinensis</name>
    <dbReference type="NCBI Taxonomy" id="35752"/>
    <lineage>
        <taxon>Bacteria</taxon>
        <taxon>Bacillati</taxon>
        <taxon>Actinomycetota</taxon>
        <taxon>Actinomycetes</taxon>
        <taxon>Micromonosporales</taxon>
        <taxon>Micromonosporaceae</taxon>
        <taxon>Actinoplanes</taxon>
    </lineage>
</organism>